<accession>A0ABD5NUF4</accession>
<dbReference type="RefSeq" id="WP_246969234.1">
    <property type="nucleotide sequence ID" value="NZ_CP095397.1"/>
</dbReference>
<evidence type="ECO:0000313" key="1">
    <source>
        <dbReference type="EMBL" id="MFC4245704.1"/>
    </source>
</evidence>
<reference evidence="1 2" key="1">
    <citation type="journal article" date="2014" name="Int. J. Syst. Evol. Microbiol.">
        <title>Complete genome sequence of Corynebacterium casei LMG S-19264T (=DSM 44701T), isolated from a smear-ripened cheese.</title>
        <authorList>
            <consortium name="US DOE Joint Genome Institute (JGI-PGF)"/>
            <person name="Walter F."/>
            <person name="Albersmeier A."/>
            <person name="Kalinowski J."/>
            <person name="Ruckert C."/>
        </authorList>
    </citation>
    <scope>NUCLEOTIDE SEQUENCE [LARGE SCALE GENOMIC DNA]</scope>
    <source>
        <strain evidence="1 2">IBRC-M 10912</strain>
    </source>
</reference>
<name>A0ABD5NUF4_9EURY</name>
<dbReference type="EMBL" id="JBHSDJ010000003">
    <property type="protein sequence ID" value="MFC4245704.1"/>
    <property type="molecule type" value="Genomic_DNA"/>
</dbReference>
<protein>
    <submittedName>
        <fullName evidence="1">Zf-TFIIB domain-containing protein</fullName>
    </submittedName>
</protein>
<gene>
    <name evidence="1" type="ORF">ACFOZ7_01585</name>
</gene>
<comment type="caution">
    <text evidence="1">The sequence shown here is derived from an EMBL/GenBank/DDBJ whole genome shotgun (WGS) entry which is preliminary data.</text>
</comment>
<sequence length="60" mass="6850">MDECPRCGSPLERLSLGDVETIACNRCGFADVPVDHESEERDLESWRDALERFYEQSDTA</sequence>
<dbReference type="AlphaFoldDB" id="A0ABD5NUF4"/>
<organism evidence="1 2">
    <name type="scientific">Natribaculum luteum</name>
    <dbReference type="NCBI Taxonomy" id="1586232"/>
    <lineage>
        <taxon>Archaea</taxon>
        <taxon>Methanobacteriati</taxon>
        <taxon>Methanobacteriota</taxon>
        <taxon>Stenosarchaea group</taxon>
        <taxon>Halobacteria</taxon>
        <taxon>Halobacteriales</taxon>
        <taxon>Natrialbaceae</taxon>
        <taxon>Natribaculum</taxon>
    </lineage>
</organism>
<evidence type="ECO:0000313" key="2">
    <source>
        <dbReference type="Proteomes" id="UP001595821"/>
    </source>
</evidence>
<dbReference type="Proteomes" id="UP001595821">
    <property type="component" value="Unassembled WGS sequence"/>
</dbReference>
<proteinExistence type="predicted"/>
<dbReference type="GeneID" id="71855343"/>